<feature type="region of interest" description="Disordered" evidence="1">
    <location>
        <begin position="38"/>
        <end position="78"/>
    </location>
</feature>
<dbReference type="InterPro" id="IPR025326">
    <property type="entry name" value="DUF4232"/>
</dbReference>
<feature type="signal peptide" evidence="2">
    <location>
        <begin position="1"/>
        <end position="37"/>
    </location>
</feature>
<evidence type="ECO:0000313" key="5">
    <source>
        <dbReference type="Proteomes" id="UP000297853"/>
    </source>
</evidence>
<sequence length="225" mass="22179">MTGIQGTSRLAAARPGCVAAMTVAVLMLTGCAGSISAPPGGGSTATPTPSTTATARPSATATARPSTTATPAPAIAADPTVCGPGDLALSLQSRPQDSGMGQFFWNLSLTNTGGAACTVEGYPVTTLVGSASGEPVGSASGTEPGRWYPVTVVVLEPGTSAYSLLHLGQAGAYDCPLVPVGALDVTLPGWDAATRVPTPNPIEGCDDDSTVLVRTGPLAPAPVTF</sequence>
<proteinExistence type="predicted"/>
<keyword evidence="5" id="KW-1185">Reference proteome</keyword>
<comment type="caution">
    <text evidence="4">The sequence shown here is derived from an EMBL/GenBank/DDBJ whole genome shotgun (WGS) entry which is preliminary data.</text>
</comment>
<accession>A0ABY2JHS1</accession>
<feature type="domain" description="DUF4232" evidence="3">
    <location>
        <begin position="82"/>
        <end position="202"/>
    </location>
</feature>
<keyword evidence="2" id="KW-0732">Signal</keyword>
<evidence type="ECO:0000313" key="4">
    <source>
        <dbReference type="EMBL" id="TFD06148.1"/>
    </source>
</evidence>
<feature type="chain" id="PRO_5046288174" evidence="2">
    <location>
        <begin position="38"/>
        <end position="225"/>
    </location>
</feature>
<reference evidence="4 5" key="1">
    <citation type="submission" date="2019-03" db="EMBL/GenBank/DDBJ databases">
        <title>Genomics of glacier-inhabiting Cryobacterium strains.</title>
        <authorList>
            <person name="Liu Q."/>
            <person name="Xin Y.-H."/>
        </authorList>
    </citation>
    <scope>NUCLEOTIDE SEQUENCE [LARGE SCALE GENOMIC DNA]</scope>
    <source>
        <strain evidence="4 5">TMT1-23-1</strain>
    </source>
</reference>
<dbReference type="Pfam" id="PF14016">
    <property type="entry name" value="DUF4232"/>
    <property type="match status" value="1"/>
</dbReference>
<dbReference type="Proteomes" id="UP000297853">
    <property type="component" value="Unassembled WGS sequence"/>
</dbReference>
<dbReference type="EMBL" id="SOGQ01000004">
    <property type="protein sequence ID" value="TFD06148.1"/>
    <property type="molecule type" value="Genomic_DNA"/>
</dbReference>
<evidence type="ECO:0000259" key="3">
    <source>
        <dbReference type="Pfam" id="PF14016"/>
    </source>
</evidence>
<evidence type="ECO:0000256" key="1">
    <source>
        <dbReference type="SAM" id="MobiDB-lite"/>
    </source>
</evidence>
<evidence type="ECO:0000256" key="2">
    <source>
        <dbReference type="SAM" id="SignalP"/>
    </source>
</evidence>
<protein>
    <submittedName>
        <fullName evidence="4">DUF4232 domain-containing protein</fullName>
    </submittedName>
</protein>
<organism evidence="4 5">
    <name type="scientific">Cryobacterium sinapicolor</name>
    <dbReference type="NCBI Taxonomy" id="1259236"/>
    <lineage>
        <taxon>Bacteria</taxon>
        <taxon>Bacillati</taxon>
        <taxon>Actinomycetota</taxon>
        <taxon>Actinomycetes</taxon>
        <taxon>Micrococcales</taxon>
        <taxon>Microbacteriaceae</taxon>
        <taxon>Cryobacterium</taxon>
    </lineage>
</organism>
<gene>
    <name evidence="4" type="ORF">E3T28_00245</name>
</gene>
<name>A0ABY2JHS1_9MICO</name>